<sequence length="62" mass="7129">MLKHTEAEHIAVALGLLEIDQWDGRRECDWSEIQVQAESPVVAVRAIRGAIRYHSIHNFKSF</sequence>
<evidence type="ECO:0000313" key="2">
    <source>
        <dbReference type="Proteomes" id="UP000003374"/>
    </source>
</evidence>
<accession>A4BML5</accession>
<protein>
    <submittedName>
        <fullName evidence="1">Uncharacterized protein</fullName>
    </submittedName>
</protein>
<gene>
    <name evidence="1" type="ORF">NB231_17073</name>
</gene>
<dbReference type="Proteomes" id="UP000003374">
    <property type="component" value="Unassembled WGS sequence"/>
</dbReference>
<evidence type="ECO:0000313" key="1">
    <source>
        <dbReference type="EMBL" id="EAR23553.1"/>
    </source>
</evidence>
<dbReference type="STRING" id="314278.NB231_17073"/>
<reference evidence="1 2" key="1">
    <citation type="submission" date="2006-02" db="EMBL/GenBank/DDBJ databases">
        <authorList>
            <person name="Waterbury J."/>
            <person name="Ferriera S."/>
            <person name="Johnson J."/>
            <person name="Kravitz S."/>
            <person name="Halpern A."/>
            <person name="Remington K."/>
            <person name="Beeson K."/>
            <person name="Tran B."/>
            <person name="Rogers Y.-H."/>
            <person name="Friedman R."/>
            <person name="Venter J.C."/>
        </authorList>
    </citation>
    <scope>NUCLEOTIDE SEQUENCE [LARGE SCALE GENOMIC DNA]</scope>
    <source>
        <strain evidence="1 2">Nb-231</strain>
    </source>
</reference>
<organism evidence="1 2">
    <name type="scientific">Nitrococcus mobilis Nb-231</name>
    <dbReference type="NCBI Taxonomy" id="314278"/>
    <lineage>
        <taxon>Bacteria</taxon>
        <taxon>Pseudomonadati</taxon>
        <taxon>Pseudomonadota</taxon>
        <taxon>Gammaproteobacteria</taxon>
        <taxon>Chromatiales</taxon>
        <taxon>Ectothiorhodospiraceae</taxon>
        <taxon>Nitrococcus</taxon>
    </lineage>
</organism>
<dbReference type="HOGENOM" id="CLU_2899584_0_0_6"/>
<keyword evidence="2" id="KW-1185">Reference proteome</keyword>
<dbReference type="EMBL" id="AAOF01000001">
    <property type="protein sequence ID" value="EAR23553.1"/>
    <property type="molecule type" value="Genomic_DNA"/>
</dbReference>
<dbReference type="AlphaFoldDB" id="A4BML5"/>
<proteinExistence type="predicted"/>
<comment type="caution">
    <text evidence="1">The sequence shown here is derived from an EMBL/GenBank/DDBJ whole genome shotgun (WGS) entry which is preliminary data.</text>
</comment>
<name>A4BML5_9GAMM</name>